<dbReference type="InterPro" id="IPR011006">
    <property type="entry name" value="CheY-like_superfamily"/>
</dbReference>
<dbReference type="PANTHER" id="PTHR48111">
    <property type="entry name" value="REGULATOR OF RPOS"/>
    <property type="match status" value="1"/>
</dbReference>
<feature type="modified residue" description="4-aspartylphosphate" evidence="2">
    <location>
        <position position="56"/>
    </location>
</feature>
<dbReference type="InterPro" id="IPR036388">
    <property type="entry name" value="WH-like_DNA-bd_sf"/>
</dbReference>
<dbReference type="Gene3D" id="1.10.10.10">
    <property type="entry name" value="Winged helix-like DNA-binding domain superfamily/Winged helix DNA-binding domain"/>
    <property type="match status" value="1"/>
</dbReference>
<evidence type="ECO:0000256" key="2">
    <source>
        <dbReference type="PROSITE-ProRule" id="PRU00169"/>
    </source>
</evidence>
<comment type="caution">
    <text evidence="6">The sequence shown here is derived from an EMBL/GenBank/DDBJ whole genome shotgun (WGS) entry which is preliminary data.</text>
</comment>
<evidence type="ECO:0000259" key="4">
    <source>
        <dbReference type="PROSITE" id="PS50110"/>
    </source>
</evidence>
<feature type="domain" description="Response regulatory" evidence="4">
    <location>
        <begin position="7"/>
        <end position="120"/>
    </location>
</feature>
<accession>A0ABP3D7S4</accession>
<evidence type="ECO:0000256" key="1">
    <source>
        <dbReference type="ARBA" id="ARBA00023125"/>
    </source>
</evidence>
<dbReference type="Gene3D" id="3.40.50.2300">
    <property type="match status" value="1"/>
</dbReference>
<feature type="domain" description="OmpR/PhoB-type" evidence="5">
    <location>
        <begin position="130"/>
        <end position="229"/>
    </location>
</feature>
<reference evidence="7" key="1">
    <citation type="journal article" date="2019" name="Int. J. Syst. Evol. Microbiol.">
        <title>The Global Catalogue of Microorganisms (GCM) 10K type strain sequencing project: providing services to taxonomists for standard genome sequencing and annotation.</title>
        <authorList>
            <consortium name="The Broad Institute Genomics Platform"/>
            <consortium name="The Broad Institute Genome Sequencing Center for Infectious Disease"/>
            <person name="Wu L."/>
            <person name="Ma J."/>
        </authorList>
    </citation>
    <scope>NUCLEOTIDE SEQUENCE [LARGE SCALE GENOMIC DNA]</scope>
    <source>
        <strain evidence="7">JCM 6886</strain>
    </source>
</reference>
<dbReference type="Pfam" id="PF00486">
    <property type="entry name" value="Trans_reg_C"/>
    <property type="match status" value="1"/>
</dbReference>
<dbReference type="SMART" id="SM00448">
    <property type="entry name" value="REC"/>
    <property type="match status" value="1"/>
</dbReference>
<keyword evidence="2" id="KW-0597">Phosphoprotein</keyword>
<evidence type="ECO:0000256" key="3">
    <source>
        <dbReference type="PROSITE-ProRule" id="PRU01091"/>
    </source>
</evidence>
<proteinExistence type="predicted"/>
<organism evidence="6 7">
    <name type="scientific">Methylophaga marina</name>
    <dbReference type="NCBI Taxonomy" id="45495"/>
    <lineage>
        <taxon>Bacteria</taxon>
        <taxon>Pseudomonadati</taxon>
        <taxon>Pseudomonadota</taxon>
        <taxon>Gammaproteobacteria</taxon>
        <taxon>Thiotrichales</taxon>
        <taxon>Piscirickettsiaceae</taxon>
        <taxon>Methylophaga</taxon>
    </lineage>
</organism>
<dbReference type="Gene3D" id="6.10.250.690">
    <property type="match status" value="1"/>
</dbReference>
<name>A0ABP3D7S4_9GAMM</name>
<sequence length="229" mass="26351">MSMSSKKILIIEDEPQIRQFLRISLEAQTYDVSLAVTAKEAIAFSESLHCDLIILDLGLPDRDGQDVIRILRKQTQAPIIVLSVRASEDEKVRALDSGANDYVTKPFGISELMARVRALIRIHDNQPRPHAIIHVDNLTVNTQTREVWLDDHSIHLSRKEFALLYELIATPGRILTHQQLLKQIWGEHFMTETHYLRILVGHLRQKLNDDPMQPKFIITVQGVGYRFKF</sequence>
<dbReference type="PROSITE" id="PS51755">
    <property type="entry name" value="OMPR_PHOB"/>
    <property type="match status" value="1"/>
</dbReference>
<feature type="DNA-binding region" description="OmpR/PhoB-type" evidence="3">
    <location>
        <begin position="130"/>
        <end position="229"/>
    </location>
</feature>
<dbReference type="EMBL" id="BAAADG010000004">
    <property type="protein sequence ID" value="GAA0223220.1"/>
    <property type="molecule type" value="Genomic_DNA"/>
</dbReference>
<dbReference type="SUPFAM" id="SSF52172">
    <property type="entry name" value="CheY-like"/>
    <property type="match status" value="1"/>
</dbReference>
<dbReference type="CDD" id="cd17620">
    <property type="entry name" value="REC_OmpR_KdpE-like"/>
    <property type="match status" value="1"/>
</dbReference>
<dbReference type="Proteomes" id="UP001501476">
    <property type="component" value="Unassembled WGS sequence"/>
</dbReference>
<dbReference type="PANTHER" id="PTHR48111:SF50">
    <property type="entry name" value="KDP OPERON TRANSCRIPTIONAL REGULATORY PROTEIN KDPE"/>
    <property type="match status" value="1"/>
</dbReference>
<protein>
    <submittedName>
        <fullName evidence="6">Response regulator</fullName>
    </submittedName>
</protein>
<evidence type="ECO:0000313" key="7">
    <source>
        <dbReference type="Proteomes" id="UP001501476"/>
    </source>
</evidence>
<gene>
    <name evidence="6" type="ORF">GCM10008964_13520</name>
</gene>
<dbReference type="PROSITE" id="PS50110">
    <property type="entry name" value="RESPONSE_REGULATORY"/>
    <property type="match status" value="1"/>
</dbReference>
<dbReference type="InterPro" id="IPR001867">
    <property type="entry name" value="OmpR/PhoB-type_DNA-bd"/>
</dbReference>
<evidence type="ECO:0000313" key="6">
    <source>
        <dbReference type="EMBL" id="GAA0223220.1"/>
    </source>
</evidence>
<keyword evidence="7" id="KW-1185">Reference proteome</keyword>
<dbReference type="CDD" id="cd00383">
    <property type="entry name" value="trans_reg_C"/>
    <property type="match status" value="1"/>
</dbReference>
<keyword evidence="1 3" id="KW-0238">DNA-binding</keyword>
<dbReference type="SMART" id="SM00862">
    <property type="entry name" value="Trans_reg_C"/>
    <property type="match status" value="1"/>
</dbReference>
<dbReference type="Pfam" id="PF00072">
    <property type="entry name" value="Response_reg"/>
    <property type="match status" value="1"/>
</dbReference>
<evidence type="ECO:0000259" key="5">
    <source>
        <dbReference type="PROSITE" id="PS51755"/>
    </source>
</evidence>
<dbReference type="InterPro" id="IPR001789">
    <property type="entry name" value="Sig_transdc_resp-reg_receiver"/>
</dbReference>
<dbReference type="InterPro" id="IPR039420">
    <property type="entry name" value="WalR-like"/>
</dbReference>